<evidence type="ECO:0000313" key="5">
    <source>
        <dbReference type="EMBL" id="KAG6376218.1"/>
    </source>
</evidence>
<dbReference type="SUPFAM" id="SSF53383">
    <property type="entry name" value="PLP-dependent transferases"/>
    <property type="match status" value="1"/>
</dbReference>
<feature type="modified residue" description="N6-(pyridoxal phosphate)lysine" evidence="3">
    <location>
        <position position="218"/>
    </location>
</feature>
<keyword evidence="2 3" id="KW-0663">Pyridoxal phosphate</keyword>
<dbReference type="Proteomes" id="UP000683000">
    <property type="component" value="Unassembled WGS sequence"/>
</dbReference>
<dbReference type="AlphaFoldDB" id="A0A8I3AAE9"/>
<organism evidence="5 6">
    <name type="scientific">Boletus reticuloceps</name>
    <dbReference type="NCBI Taxonomy" id="495285"/>
    <lineage>
        <taxon>Eukaryota</taxon>
        <taxon>Fungi</taxon>
        <taxon>Dikarya</taxon>
        <taxon>Basidiomycota</taxon>
        <taxon>Agaricomycotina</taxon>
        <taxon>Agaricomycetes</taxon>
        <taxon>Agaricomycetidae</taxon>
        <taxon>Boletales</taxon>
        <taxon>Boletineae</taxon>
        <taxon>Boletaceae</taxon>
        <taxon>Boletoideae</taxon>
        <taxon>Boletus</taxon>
    </lineage>
</organism>
<dbReference type="Pfam" id="PF01053">
    <property type="entry name" value="Cys_Met_Meta_PP"/>
    <property type="match status" value="1"/>
</dbReference>
<comment type="caution">
    <text evidence="5">The sequence shown here is derived from an EMBL/GenBank/DDBJ whole genome shotgun (WGS) entry which is preliminary data.</text>
</comment>
<dbReference type="OrthoDB" id="3512640at2759"/>
<dbReference type="GO" id="GO:0005737">
    <property type="term" value="C:cytoplasm"/>
    <property type="evidence" value="ECO:0007669"/>
    <property type="project" value="TreeGrafter"/>
</dbReference>
<dbReference type="InterPro" id="IPR015424">
    <property type="entry name" value="PyrdxlP-dep_Trfase"/>
</dbReference>
<evidence type="ECO:0000256" key="1">
    <source>
        <dbReference type="ARBA" id="ARBA00001933"/>
    </source>
</evidence>
<dbReference type="Gene3D" id="3.90.1150.10">
    <property type="entry name" value="Aspartate Aminotransferase, domain 1"/>
    <property type="match status" value="1"/>
</dbReference>
<evidence type="ECO:0000256" key="3">
    <source>
        <dbReference type="PIRSR" id="PIRSR001434-2"/>
    </source>
</evidence>
<dbReference type="PANTHER" id="PTHR11808">
    <property type="entry name" value="TRANS-SULFURATION ENZYME FAMILY MEMBER"/>
    <property type="match status" value="1"/>
</dbReference>
<evidence type="ECO:0000313" key="6">
    <source>
        <dbReference type="Proteomes" id="UP000683000"/>
    </source>
</evidence>
<comment type="similarity">
    <text evidence="4">Belongs to the trans-sulfuration enzymes family.</text>
</comment>
<dbReference type="PANTHER" id="PTHR11808:SF35">
    <property type="entry name" value="CYSTATHIONINE GAMMA-SYNTHASE (AFU_ORTHOLOGUE AFUA_7G01590)"/>
    <property type="match status" value="1"/>
</dbReference>
<protein>
    <submittedName>
        <fullName evidence="5">Cys/Met metabolism PLP-dependent enzyme-domain-containing protein</fullName>
    </submittedName>
</protein>
<proteinExistence type="inferred from homology"/>
<dbReference type="EMBL" id="JAGFBS010000012">
    <property type="protein sequence ID" value="KAG6376218.1"/>
    <property type="molecule type" value="Genomic_DNA"/>
</dbReference>
<dbReference type="InterPro" id="IPR015421">
    <property type="entry name" value="PyrdxlP-dep_Trfase_major"/>
</dbReference>
<evidence type="ECO:0000256" key="2">
    <source>
        <dbReference type="ARBA" id="ARBA00022898"/>
    </source>
</evidence>
<name>A0A8I3AAE9_9AGAM</name>
<comment type="cofactor">
    <cofactor evidence="1 4">
        <name>pyridoxal 5'-phosphate</name>
        <dbReference type="ChEBI" id="CHEBI:597326"/>
    </cofactor>
</comment>
<dbReference type="GO" id="GO:0016846">
    <property type="term" value="F:carbon-sulfur lyase activity"/>
    <property type="evidence" value="ECO:0007669"/>
    <property type="project" value="TreeGrafter"/>
</dbReference>
<gene>
    <name evidence="5" type="ORF">JVT61DRAFT_2193</name>
</gene>
<accession>A0A8I3AAE9</accession>
<dbReference type="GO" id="GO:0019346">
    <property type="term" value="P:transsulfuration"/>
    <property type="evidence" value="ECO:0007669"/>
    <property type="project" value="InterPro"/>
</dbReference>
<dbReference type="Gene3D" id="3.40.640.10">
    <property type="entry name" value="Type I PLP-dependent aspartate aminotransferase-like (Major domain)"/>
    <property type="match status" value="1"/>
</dbReference>
<keyword evidence="6" id="KW-1185">Reference proteome</keyword>
<dbReference type="PIRSF" id="PIRSF001434">
    <property type="entry name" value="CGS"/>
    <property type="match status" value="1"/>
</dbReference>
<sequence length="415" mass="45236">MSPREPAPGQLSGTVLIHGDQATGAEVAPSISVTSSKSFRRVPGGDPNGLGAMDPDRHVYSRYSQSVSSRVDQVLGKINHGHAITYTSGLAAASSVSLTSDAFTHLAYANSKALAHFKPKRIAISGGYMGCYGAIGVYLRGRFEETPIIDLEDEYQEGDLCWLETPANPTGESRDIQYYANKIHAVGGKLFIDSTFGPPPLQYPFKFGADCILHSGTKYFGGHSDLLCGILIVKTAEEREELWKDRVYMGNVMGSLESWLLLRSLRTLHLRIPRQSASGTEIAQWLHKATLVPQDQEFDGIPGGVVTKVWHSSLQGTDKRGFNPASQMEGGYNATFSILLARVAQAAALPHSLEYFVPATSLGGVESLVEHRIKADPKENPLLVRFSIGVEEVEESRKHDLKDDIRTALKVVSKL</sequence>
<dbReference type="InterPro" id="IPR015422">
    <property type="entry name" value="PyrdxlP-dep_Trfase_small"/>
</dbReference>
<dbReference type="InterPro" id="IPR000277">
    <property type="entry name" value="Cys/Met-Metab_PyrdxlP-dep_enz"/>
</dbReference>
<evidence type="ECO:0000256" key="4">
    <source>
        <dbReference type="RuleBase" id="RU362118"/>
    </source>
</evidence>
<reference evidence="5" key="1">
    <citation type="submission" date="2021-03" db="EMBL/GenBank/DDBJ databases">
        <title>Evolutionary innovations through gain and loss of genes in the ectomycorrhizal Boletales.</title>
        <authorList>
            <person name="Wu G."/>
            <person name="Miyauchi S."/>
            <person name="Morin E."/>
            <person name="Yang Z.-L."/>
            <person name="Xu J."/>
            <person name="Martin F.M."/>
        </authorList>
    </citation>
    <scope>NUCLEOTIDE SEQUENCE</scope>
    <source>
        <strain evidence="5">BR01</strain>
    </source>
</reference>
<dbReference type="GO" id="GO:0030170">
    <property type="term" value="F:pyridoxal phosphate binding"/>
    <property type="evidence" value="ECO:0007669"/>
    <property type="project" value="InterPro"/>
</dbReference>